<proteinExistence type="predicted"/>
<dbReference type="InterPro" id="IPR012334">
    <property type="entry name" value="Pectin_lyas_fold"/>
</dbReference>
<dbReference type="STRING" id="337451.A0A3S3PQ82"/>
<dbReference type="SUPFAM" id="SSF51126">
    <property type="entry name" value="Pectin lyase-like"/>
    <property type="match status" value="1"/>
</dbReference>
<dbReference type="OrthoDB" id="1522526at2759"/>
<gene>
    <name evidence="1" type="ORF">CKAN_02484800</name>
</gene>
<reference evidence="1 2" key="1">
    <citation type="journal article" date="2019" name="Nat. Plants">
        <title>Stout camphor tree genome fills gaps in understanding of flowering plant genome evolution.</title>
        <authorList>
            <person name="Chaw S.M."/>
            <person name="Liu Y.C."/>
            <person name="Wu Y.W."/>
            <person name="Wang H.Y."/>
            <person name="Lin C.I."/>
            <person name="Wu C.S."/>
            <person name="Ke H.M."/>
            <person name="Chang L.Y."/>
            <person name="Hsu C.Y."/>
            <person name="Yang H.T."/>
            <person name="Sudianto E."/>
            <person name="Hsu M.H."/>
            <person name="Wu K.P."/>
            <person name="Wang L.N."/>
            <person name="Leebens-Mack J.H."/>
            <person name="Tsai I.J."/>
        </authorList>
    </citation>
    <scope>NUCLEOTIDE SEQUENCE [LARGE SCALE GENOMIC DNA]</scope>
    <source>
        <strain evidence="2">cv. Chaw 1501</strain>
        <tissue evidence="1">Young leaves</tissue>
    </source>
</reference>
<dbReference type="Gene3D" id="2.160.20.10">
    <property type="entry name" value="Single-stranded right-handed beta-helix, Pectin lyase-like"/>
    <property type="match status" value="1"/>
</dbReference>
<keyword evidence="1" id="KW-0456">Lyase</keyword>
<dbReference type="InterPro" id="IPR011050">
    <property type="entry name" value="Pectin_lyase_fold/virulence"/>
</dbReference>
<sequence length="75" mass="8543">MEMWDRIFGTIHLNSYLSVSSSYKTIDGCHPRVKFTGLGLRLNECEHVIICNLEFEGGRGHDVDGIQIKPNSRHI</sequence>
<organism evidence="1 2">
    <name type="scientific">Cinnamomum micranthum f. kanehirae</name>
    <dbReference type="NCBI Taxonomy" id="337451"/>
    <lineage>
        <taxon>Eukaryota</taxon>
        <taxon>Viridiplantae</taxon>
        <taxon>Streptophyta</taxon>
        <taxon>Embryophyta</taxon>
        <taxon>Tracheophyta</taxon>
        <taxon>Spermatophyta</taxon>
        <taxon>Magnoliopsida</taxon>
        <taxon>Magnoliidae</taxon>
        <taxon>Laurales</taxon>
        <taxon>Lauraceae</taxon>
        <taxon>Cinnamomum</taxon>
    </lineage>
</organism>
<dbReference type="Proteomes" id="UP000283530">
    <property type="component" value="Unassembled WGS sequence"/>
</dbReference>
<protein>
    <submittedName>
        <fullName evidence="1">Putative pectate lyase 21</fullName>
    </submittedName>
</protein>
<evidence type="ECO:0000313" key="2">
    <source>
        <dbReference type="Proteomes" id="UP000283530"/>
    </source>
</evidence>
<accession>A0A3S3PQ82</accession>
<comment type="caution">
    <text evidence="1">The sequence shown here is derived from an EMBL/GenBank/DDBJ whole genome shotgun (WGS) entry which is preliminary data.</text>
</comment>
<dbReference type="GO" id="GO:0016829">
    <property type="term" value="F:lyase activity"/>
    <property type="evidence" value="ECO:0007669"/>
    <property type="project" value="UniProtKB-KW"/>
</dbReference>
<evidence type="ECO:0000313" key="1">
    <source>
        <dbReference type="EMBL" id="RWR95499.1"/>
    </source>
</evidence>
<dbReference type="AlphaFoldDB" id="A0A3S3PQ82"/>
<keyword evidence="2" id="KW-1185">Reference proteome</keyword>
<dbReference type="EMBL" id="QPKB01000011">
    <property type="protein sequence ID" value="RWR95499.1"/>
    <property type="molecule type" value="Genomic_DNA"/>
</dbReference>
<name>A0A3S3PQ82_9MAGN</name>